<dbReference type="Pfam" id="PF00005">
    <property type="entry name" value="ABC_tran"/>
    <property type="match status" value="1"/>
</dbReference>
<organism evidence="6 7">
    <name type="scientific">Metamycoplasma orale</name>
    <name type="common">Mycoplasma orale</name>
    <dbReference type="NCBI Taxonomy" id="2121"/>
    <lineage>
        <taxon>Bacteria</taxon>
        <taxon>Bacillati</taxon>
        <taxon>Mycoplasmatota</taxon>
        <taxon>Mycoplasmoidales</taxon>
        <taxon>Metamycoplasmataceae</taxon>
        <taxon>Metamycoplasma</taxon>
    </lineage>
</organism>
<dbReference type="SMART" id="SM00382">
    <property type="entry name" value="AAA"/>
    <property type="match status" value="1"/>
</dbReference>
<reference evidence="6 7" key="1">
    <citation type="submission" date="2019-01" db="EMBL/GenBank/DDBJ databases">
        <authorList>
            <consortium name="Pathogen Informatics"/>
        </authorList>
    </citation>
    <scope>NUCLEOTIDE SEQUENCE [LARGE SCALE GENOMIC DNA]</scope>
    <source>
        <strain evidence="6 7">NCTC10112</strain>
    </source>
</reference>
<dbReference type="InterPro" id="IPR050153">
    <property type="entry name" value="Metal_Ion_Import_ABC"/>
</dbReference>
<evidence type="ECO:0000256" key="3">
    <source>
        <dbReference type="ARBA" id="ARBA00022741"/>
    </source>
</evidence>
<sequence length="245" mass="28020">MKIDFDKASIGYNKKNVILHDVSFSILDGEMVAVIGSSGSGKTTIFNAILKIASLLGGSILIDNKSIYAYSRRDWKKLLRQIGLLSQETFLFDFETPYTSILRTYTKYKSFFHSLFKIVSKKQELEIYDTLDKLKIFDKSHTTINELSGGQKQRVEIAKLLLKKVSLVLADEPTTSLDKKTSEEVIELLQEFSKENNATILINIHDLDLVKKYFKKYIALKKGKLVSLGNVKDLDEKFIKELYEK</sequence>
<dbReference type="Gene3D" id="3.40.50.300">
    <property type="entry name" value="P-loop containing nucleotide triphosphate hydrolases"/>
    <property type="match status" value="1"/>
</dbReference>
<accession>A0A448ZX92</accession>
<keyword evidence="3" id="KW-0547">Nucleotide-binding</keyword>
<dbReference type="PROSITE" id="PS00211">
    <property type="entry name" value="ABC_TRANSPORTER_1"/>
    <property type="match status" value="1"/>
</dbReference>
<protein>
    <submittedName>
        <fullName evidence="6">ABC transporter ATP-binding protein</fullName>
    </submittedName>
</protein>
<proteinExistence type="inferred from homology"/>
<dbReference type="AlphaFoldDB" id="A0A448ZX92"/>
<dbReference type="KEGG" id="mob:NCTC10112_00463"/>
<dbReference type="GO" id="GO:0005524">
    <property type="term" value="F:ATP binding"/>
    <property type="evidence" value="ECO:0007669"/>
    <property type="project" value="UniProtKB-KW"/>
</dbReference>
<dbReference type="SUPFAM" id="SSF52540">
    <property type="entry name" value="P-loop containing nucleoside triphosphate hydrolases"/>
    <property type="match status" value="1"/>
</dbReference>
<dbReference type="Proteomes" id="UP000290482">
    <property type="component" value="Chromosome"/>
</dbReference>
<evidence type="ECO:0000256" key="1">
    <source>
        <dbReference type="ARBA" id="ARBA00005417"/>
    </source>
</evidence>
<dbReference type="InterPro" id="IPR027417">
    <property type="entry name" value="P-loop_NTPase"/>
</dbReference>
<evidence type="ECO:0000256" key="2">
    <source>
        <dbReference type="ARBA" id="ARBA00022448"/>
    </source>
</evidence>
<dbReference type="PROSITE" id="PS50893">
    <property type="entry name" value="ABC_TRANSPORTER_2"/>
    <property type="match status" value="1"/>
</dbReference>
<dbReference type="InterPro" id="IPR003439">
    <property type="entry name" value="ABC_transporter-like_ATP-bd"/>
</dbReference>
<keyword evidence="7" id="KW-1185">Reference proteome</keyword>
<dbReference type="EMBL" id="LR214940">
    <property type="protein sequence ID" value="VEU55876.1"/>
    <property type="molecule type" value="Genomic_DNA"/>
</dbReference>
<keyword evidence="4 6" id="KW-0067">ATP-binding</keyword>
<dbReference type="PANTHER" id="PTHR42734:SF6">
    <property type="entry name" value="MOLYBDATE IMPORT ATP-BINDING PROTEIN MOLC"/>
    <property type="match status" value="1"/>
</dbReference>
<comment type="similarity">
    <text evidence="1">Belongs to the ABC transporter superfamily.</text>
</comment>
<dbReference type="RefSeq" id="WP_129619153.1">
    <property type="nucleotide sequence ID" value="NZ_LR214940.1"/>
</dbReference>
<dbReference type="GO" id="GO:0016887">
    <property type="term" value="F:ATP hydrolysis activity"/>
    <property type="evidence" value="ECO:0007669"/>
    <property type="project" value="InterPro"/>
</dbReference>
<evidence type="ECO:0000313" key="7">
    <source>
        <dbReference type="Proteomes" id="UP000290482"/>
    </source>
</evidence>
<name>A0A448ZX92_METOS</name>
<evidence type="ECO:0000313" key="6">
    <source>
        <dbReference type="EMBL" id="VEU55876.1"/>
    </source>
</evidence>
<feature type="domain" description="ABC transporter" evidence="5">
    <location>
        <begin position="3"/>
        <end position="242"/>
    </location>
</feature>
<evidence type="ECO:0000256" key="4">
    <source>
        <dbReference type="ARBA" id="ARBA00022840"/>
    </source>
</evidence>
<gene>
    <name evidence="6" type="primary">glnQ</name>
    <name evidence="6" type="ORF">NCTC10112_00463</name>
</gene>
<evidence type="ECO:0000259" key="5">
    <source>
        <dbReference type="PROSITE" id="PS50893"/>
    </source>
</evidence>
<dbReference type="PANTHER" id="PTHR42734">
    <property type="entry name" value="METAL TRANSPORT SYSTEM ATP-BINDING PROTEIN TM_0124-RELATED"/>
    <property type="match status" value="1"/>
</dbReference>
<dbReference type="InterPro" id="IPR017871">
    <property type="entry name" value="ABC_transporter-like_CS"/>
</dbReference>
<dbReference type="OrthoDB" id="389713at2"/>
<dbReference type="InterPro" id="IPR003593">
    <property type="entry name" value="AAA+_ATPase"/>
</dbReference>
<keyword evidence="2" id="KW-0813">Transport</keyword>